<feature type="domain" description="CENP-V/GFA" evidence="4">
    <location>
        <begin position="3"/>
        <end position="110"/>
    </location>
</feature>
<evidence type="ECO:0000256" key="1">
    <source>
        <dbReference type="ARBA" id="ARBA00005495"/>
    </source>
</evidence>
<comment type="similarity">
    <text evidence="1">Belongs to the Gfa family.</text>
</comment>
<dbReference type="PANTHER" id="PTHR28620:SF1">
    <property type="entry name" value="CENP-V_GFA DOMAIN-CONTAINING PROTEIN"/>
    <property type="match status" value="1"/>
</dbReference>
<proteinExistence type="inferred from homology"/>
<dbReference type="InterPro" id="IPR011057">
    <property type="entry name" value="Mss4-like_sf"/>
</dbReference>
<evidence type="ECO:0000256" key="3">
    <source>
        <dbReference type="ARBA" id="ARBA00022833"/>
    </source>
</evidence>
<dbReference type="EMBL" id="JAUEDK010000025">
    <property type="protein sequence ID" value="MDN0076069.1"/>
    <property type="molecule type" value="Genomic_DNA"/>
</dbReference>
<evidence type="ECO:0000313" key="6">
    <source>
        <dbReference type="Proteomes" id="UP001168540"/>
    </source>
</evidence>
<reference evidence="5" key="1">
    <citation type="submission" date="2023-06" db="EMBL/GenBank/DDBJ databases">
        <authorList>
            <person name="Zhang S."/>
        </authorList>
    </citation>
    <scope>NUCLEOTIDE SEQUENCE</scope>
    <source>
        <strain evidence="5">SG2303</strain>
    </source>
</reference>
<evidence type="ECO:0000259" key="4">
    <source>
        <dbReference type="PROSITE" id="PS51891"/>
    </source>
</evidence>
<organism evidence="5 6">
    <name type="scientific">Crenobacter oryzisoli</name>
    <dbReference type="NCBI Taxonomy" id="3056844"/>
    <lineage>
        <taxon>Bacteria</taxon>
        <taxon>Pseudomonadati</taxon>
        <taxon>Pseudomonadota</taxon>
        <taxon>Betaproteobacteria</taxon>
        <taxon>Neisseriales</taxon>
        <taxon>Neisseriaceae</taxon>
        <taxon>Crenobacter</taxon>
    </lineage>
</organism>
<protein>
    <submittedName>
        <fullName evidence="5">GFA family protein</fullName>
    </submittedName>
</protein>
<dbReference type="Pfam" id="PF04828">
    <property type="entry name" value="GFA"/>
    <property type="match status" value="1"/>
</dbReference>
<dbReference type="SUPFAM" id="SSF51316">
    <property type="entry name" value="Mss4-like"/>
    <property type="match status" value="1"/>
</dbReference>
<evidence type="ECO:0000256" key="2">
    <source>
        <dbReference type="ARBA" id="ARBA00022723"/>
    </source>
</evidence>
<keyword evidence="3" id="KW-0862">Zinc</keyword>
<gene>
    <name evidence="5" type="ORF">QU481_14355</name>
</gene>
<dbReference type="PANTHER" id="PTHR28620">
    <property type="entry name" value="CENTROMERE PROTEIN V"/>
    <property type="match status" value="1"/>
</dbReference>
<dbReference type="Gene3D" id="2.170.150.70">
    <property type="match status" value="1"/>
</dbReference>
<accession>A0ABT7XQJ9</accession>
<dbReference type="RefSeq" id="WP_289830714.1">
    <property type="nucleotide sequence ID" value="NZ_JAUEDK010000025.1"/>
</dbReference>
<dbReference type="InterPro" id="IPR052355">
    <property type="entry name" value="CENP-V-like"/>
</dbReference>
<evidence type="ECO:0000313" key="5">
    <source>
        <dbReference type="EMBL" id="MDN0076069.1"/>
    </source>
</evidence>
<keyword evidence="6" id="KW-1185">Reference proteome</keyword>
<comment type="caution">
    <text evidence="5">The sequence shown here is derived from an EMBL/GenBank/DDBJ whole genome shotgun (WGS) entry which is preliminary data.</text>
</comment>
<sequence length="114" mass="12383">MHYHGSCHCGQIAFDVDGEIDSLLKCNCSICSKKGYLHWFVPKSRLTALKGEDTASVYTFHTGKIRHLFCPTCGCAPLGLGEHNGVAMAAINARCLDDVDLSAIPRGPFDGRSR</sequence>
<dbReference type="PROSITE" id="PS51891">
    <property type="entry name" value="CENP_V_GFA"/>
    <property type="match status" value="1"/>
</dbReference>
<dbReference type="InterPro" id="IPR006913">
    <property type="entry name" value="CENP-V/GFA"/>
</dbReference>
<name>A0ABT7XQJ9_9NEIS</name>
<keyword evidence="2" id="KW-0479">Metal-binding</keyword>
<dbReference type="Proteomes" id="UP001168540">
    <property type="component" value="Unassembled WGS sequence"/>
</dbReference>